<evidence type="ECO:0000313" key="1">
    <source>
        <dbReference type="EMBL" id="GCF11070.1"/>
    </source>
</evidence>
<dbReference type="PANTHER" id="PTHR39337">
    <property type="entry name" value="BLR5642 PROTEIN"/>
    <property type="match status" value="1"/>
</dbReference>
<dbReference type="InterPro" id="IPR007438">
    <property type="entry name" value="DUF488"/>
</dbReference>
<dbReference type="EMBL" id="BIXY01000093">
    <property type="protein sequence ID" value="GCF11070.1"/>
    <property type="molecule type" value="Genomic_DNA"/>
</dbReference>
<accession>A0A5A5THL6</accession>
<protein>
    <recommendedName>
        <fullName evidence="3">DUF488 domain-containing protein</fullName>
    </recommendedName>
</protein>
<dbReference type="AlphaFoldDB" id="A0A5A5THL6"/>
<dbReference type="Pfam" id="PF04343">
    <property type="entry name" value="DUF488"/>
    <property type="match status" value="1"/>
</dbReference>
<keyword evidence="2" id="KW-1185">Reference proteome</keyword>
<reference evidence="1 2" key="1">
    <citation type="submission" date="2019-01" db="EMBL/GenBank/DDBJ databases">
        <title>Draft genome sequence of Dictyobacter sp. Uno17.</title>
        <authorList>
            <person name="Wang C.M."/>
            <person name="Zheng Y."/>
            <person name="Sakai Y."/>
            <person name="Abe K."/>
            <person name="Yokota A."/>
            <person name="Yabe S."/>
        </authorList>
    </citation>
    <scope>NUCLEOTIDE SEQUENCE [LARGE SCALE GENOMIC DNA]</scope>
    <source>
        <strain evidence="1 2">Uno17</strain>
    </source>
</reference>
<proteinExistence type="predicted"/>
<organism evidence="1 2">
    <name type="scientific">Dictyobacter arantiisoli</name>
    <dbReference type="NCBI Taxonomy" id="2014874"/>
    <lineage>
        <taxon>Bacteria</taxon>
        <taxon>Bacillati</taxon>
        <taxon>Chloroflexota</taxon>
        <taxon>Ktedonobacteria</taxon>
        <taxon>Ktedonobacterales</taxon>
        <taxon>Dictyobacteraceae</taxon>
        <taxon>Dictyobacter</taxon>
    </lineage>
</organism>
<evidence type="ECO:0000313" key="2">
    <source>
        <dbReference type="Proteomes" id="UP000322530"/>
    </source>
</evidence>
<dbReference type="OrthoDB" id="9789109at2"/>
<dbReference type="RefSeq" id="WP_149403918.1">
    <property type="nucleotide sequence ID" value="NZ_BIXY01000093.1"/>
</dbReference>
<comment type="caution">
    <text evidence="1">The sequence shown here is derived from an EMBL/GenBank/DDBJ whole genome shotgun (WGS) entry which is preliminary data.</text>
</comment>
<sequence>MFYRRKILLALIEIFGGSLAQEDCKALLFLFCLRREKNFYDFFPSNNSVYSVILQSDKRRLTTLGFLADLPDFQIHESQVYTNQLQKKDQSELLAFQSEIGDIRNKALLQLLYRNIPSFVSGNQRPSPESIPSHNNEEVCSCLLTLGYEGLTIDGYLDILLSHQVKAIIDVRKNPISMKQGFSKKQFAAAAQMAGLTYIHIPDLGIPALLRKNLTNDDAYKNLFAYYAAEILPEHHDALEHVKALSRDFERVALTCFEANPMCCHRHKIVEQLQGDPNFKVPVQHLNAQSTSLLSTQSLQGTQSSHGFLAKNAVYSLV</sequence>
<gene>
    <name evidence="1" type="ORF">KDI_46340</name>
</gene>
<evidence type="ECO:0008006" key="3">
    <source>
        <dbReference type="Google" id="ProtNLM"/>
    </source>
</evidence>
<name>A0A5A5THL6_9CHLR</name>
<dbReference type="PANTHER" id="PTHR39337:SF1">
    <property type="entry name" value="BLR5642 PROTEIN"/>
    <property type="match status" value="1"/>
</dbReference>
<dbReference type="Proteomes" id="UP000322530">
    <property type="component" value="Unassembled WGS sequence"/>
</dbReference>